<reference evidence="5" key="1">
    <citation type="submission" date="2020-10" db="EMBL/GenBank/DDBJ databases">
        <title>Ca. Dormibacterota MAGs.</title>
        <authorList>
            <person name="Montgomery K."/>
        </authorList>
    </citation>
    <scope>NUCLEOTIDE SEQUENCE [LARGE SCALE GENOMIC DNA]</scope>
    <source>
        <strain evidence="5">SC8812_S17_10</strain>
    </source>
</reference>
<accession>A0A934K5K0</accession>
<dbReference type="RefSeq" id="WP_338204835.1">
    <property type="nucleotide sequence ID" value="NZ_JAEKNR010000225.1"/>
</dbReference>
<gene>
    <name evidence="5" type="ORF">JF922_22635</name>
</gene>
<dbReference type="PANTHER" id="PTHR38439:SF3">
    <property type="entry name" value="COPPER-RESISTANT CUPROPROTEIN COPI"/>
    <property type="match status" value="1"/>
</dbReference>
<feature type="chain" id="PRO_5037557176" evidence="3">
    <location>
        <begin position="19"/>
        <end position="126"/>
    </location>
</feature>
<keyword evidence="2" id="KW-0186">Copper</keyword>
<evidence type="ECO:0000256" key="2">
    <source>
        <dbReference type="ARBA" id="ARBA00023008"/>
    </source>
</evidence>
<dbReference type="PROSITE" id="PS00196">
    <property type="entry name" value="COPPER_BLUE"/>
    <property type="match status" value="1"/>
</dbReference>
<dbReference type="GO" id="GO:0046872">
    <property type="term" value="F:metal ion binding"/>
    <property type="evidence" value="ECO:0007669"/>
    <property type="project" value="UniProtKB-KW"/>
</dbReference>
<dbReference type="Pfam" id="PF13473">
    <property type="entry name" value="Cupredoxin_1"/>
    <property type="match status" value="1"/>
</dbReference>
<dbReference type="PANTHER" id="PTHR38439">
    <property type="entry name" value="AURACYANIN-B"/>
    <property type="match status" value="1"/>
</dbReference>
<dbReference type="InterPro" id="IPR008972">
    <property type="entry name" value="Cupredoxin"/>
</dbReference>
<evidence type="ECO:0000313" key="5">
    <source>
        <dbReference type="EMBL" id="MBJ7600852.1"/>
    </source>
</evidence>
<dbReference type="InterPro" id="IPR028871">
    <property type="entry name" value="BlueCu_1_BS"/>
</dbReference>
<keyword evidence="6" id="KW-1185">Reference proteome</keyword>
<feature type="domain" description="EfeO-type cupredoxin-like" evidence="4">
    <location>
        <begin position="33"/>
        <end position="125"/>
    </location>
</feature>
<organism evidence="5 6">
    <name type="scientific">Candidatus Nephthysia bennettiae</name>
    <dbReference type="NCBI Taxonomy" id="3127016"/>
    <lineage>
        <taxon>Bacteria</taxon>
        <taxon>Bacillati</taxon>
        <taxon>Candidatus Dormiibacterota</taxon>
        <taxon>Candidatus Dormibacteria</taxon>
        <taxon>Candidatus Dormibacterales</taxon>
        <taxon>Candidatus Dormibacteraceae</taxon>
        <taxon>Candidatus Nephthysia</taxon>
    </lineage>
</organism>
<dbReference type="Gene3D" id="2.60.40.420">
    <property type="entry name" value="Cupredoxins - blue copper proteins"/>
    <property type="match status" value="1"/>
</dbReference>
<comment type="caution">
    <text evidence="5">The sequence shown here is derived from an EMBL/GenBank/DDBJ whole genome shotgun (WGS) entry which is preliminary data.</text>
</comment>
<sequence>MRRGVLAGLVGIVLMATACGGGSGGSGGGQPAGSTKVTMSDYKFAPSSLTVKAGKATFFLVNTGSVSHDMVVMSADGSKSLGRSELIQPGDSGVLTVDNLSAGTYQFICDQPGHETLGMKGALTVG</sequence>
<protein>
    <submittedName>
        <fullName evidence="5">Cupredoxin domain-containing protein</fullName>
    </submittedName>
</protein>
<dbReference type="AlphaFoldDB" id="A0A934K5K0"/>
<dbReference type="InterPro" id="IPR028096">
    <property type="entry name" value="EfeO_Cupredoxin"/>
</dbReference>
<evidence type="ECO:0000313" key="6">
    <source>
        <dbReference type="Proteomes" id="UP000612893"/>
    </source>
</evidence>
<proteinExistence type="predicted"/>
<dbReference type="PROSITE" id="PS51257">
    <property type="entry name" value="PROKAR_LIPOPROTEIN"/>
    <property type="match status" value="1"/>
</dbReference>
<dbReference type="InterPro" id="IPR050845">
    <property type="entry name" value="Cu-binding_ET"/>
</dbReference>
<evidence type="ECO:0000259" key="4">
    <source>
        <dbReference type="Pfam" id="PF13473"/>
    </source>
</evidence>
<evidence type="ECO:0000256" key="1">
    <source>
        <dbReference type="ARBA" id="ARBA00022723"/>
    </source>
</evidence>
<name>A0A934K5K0_9BACT</name>
<dbReference type="EMBL" id="JAEKNR010000225">
    <property type="protein sequence ID" value="MBJ7600852.1"/>
    <property type="molecule type" value="Genomic_DNA"/>
</dbReference>
<feature type="signal peptide" evidence="3">
    <location>
        <begin position="1"/>
        <end position="18"/>
    </location>
</feature>
<evidence type="ECO:0000256" key="3">
    <source>
        <dbReference type="SAM" id="SignalP"/>
    </source>
</evidence>
<keyword evidence="1" id="KW-0479">Metal-binding</keyword>
<dbReference type="Proteomes" id="UP000612893">
    <property type="component" value="Unassembled WGS sequence"/>
</dbReference>
<keyword evidence="3" id="KW-0732">Signal</keyword>
<dbReference type="SUPFAM" id="SSF49503">
    <property type="entry name" value="Cupredoxins"/>
    <property type="match status" value="1"/>
</dbReference>